<keyword evidence="3 4" id="KW-0456">Lyase</keyword>
<accession>E1K1I4</accession>
<dbReference type="Pfam" id="PF02621">
    <property type="entry name" value="VitK2_biosynth"/>
    <property type="match status" value="1"/>
</dbReference>
<evidence type="ECO:0000313" key="6">
    <source>
        <dbReference type="Proteomes" id="UP000006250"/>
    </source>
</evidence>
<comment type="function">
    <text evidence="4">Catalyzes the dehydration of chorismate into 3-[(1-carboxyvinyl)oxy]benzoate, a step in the biosynthesis of menaquinone (MK, vitamin K2).</text>
</comment>
<dbReference type="STRING" id="596151.DesfrDRAFT_3734"/>
<dbReference type="PANTHER" id="PTHR37690">
    <property type="entry name" value="CHORISMATE DEHYDRATASE"/>
    <property type="match status" value="1"/>
</dbReference>
<organism evidence="5 6">
    <name type="scientific">Solidesulfovibrio fructosivorans JJ]</name>
    <dbReference type="NCBI Taxonomy" id="596151"/>
    <lineage>
        <taxon>Bacteria</taxon>
        <taxon>Pseudomonadati</taxon>
        <taxon>Thermodesulfobacteriota</taxon>
        <taxon>Desulfovibrionia</taxon>
        <taxon>Desulfovibrionales</taxon>
        <taxon>Desulfovibrionaceae</taxon>
        <taxon>Solidesulfovibrio</taxon>
    </lineage>
</organism>
<dbReference type="InterPro" id="IPR003773">
    <property type="entry name" value="Menaquinone_biosynth"/>
</dbReference>
<dbReference type="UniPathway" id="UPA00079"/>
<dbReference type="EMBL" id="AECZ01000040">
    <property type="protein sequence ID" value="EFL49539.1"/>
    <property type="molecule type" value="Genomic_DNA"/>
</dbReference>
<dbReference type="AlphaFoldDB" id="E1K1I4"/>
<comment type="catalytic activity">
    <reaction evidence="4">
        <text>chorismate = 3-[(1-carboxyvinyl)-oxy]benzoate + H2O</text>
        <dbReference type="Rhea" id="RHEA:40051"/>
        <dbReference type="ChEBI" id="CHEBI:15377"/>
        <dbReference type="ChEBI" id="CHEBI:29748"/>
        <dbReference type="ChEBI" id="CHEBI:76981"/>
        <dbReference type="EC" id="4.2.1.151"/>
    </reaction>
</comment>
<dbReference type="eggNOG" id="COG1427">
    <property type="taxonomic scope" value="Bacteria"/>
</dbReference>
<keyword evidence="6" id="KW-1185">Reference proteome</keyword>
<dbReference type="RefSeq" id="WP_005996470.1">
    <property type="nucleotide sequence ID" value="NZ_AECZ01000040.1"/>
</dbReference>
<name>E1K1I4_SOLFR</name>
<evidence type="ECO:0000313" key="5">
    <source>
        <dbReference type="EMBL" id="EFL49539.1"/>
    </source>
</evidence>
<sequence length="287" mass="30823">MPHEDNGPLRLGRIAYLNVWPLYEALVPAFPEGPDIRYVPGHPSALNAALASGDIDAAPASAFAYLAKPEAFTLLPDLCIRAATGPIQSVLLLSPVPLAELPTHLARTGDPVLLSGASASSNALLKVLWRFAWKFPEVRFETVPPGTGLATGKPFVEIGDLALARFLDAPDGWHVTDLGQAWLEYAGTPFVFALWIVREGLAGKGLSGLRRMHERLLAINAALPRTLAELVGAPSRPDWIGPGALLAYLRVVNYDFDAAARASLIYFAEHCRELGLIPAVPGLRFAL</sequence>
<proteinExistence type="inferred from homology"/>
<keyword evidence="2 4" id="KW-0474">Menaquinone biosynthesis</keyword>
<gene>
    <name evidence="4" type="primary">mqnA</name>
    <name evidence="5" type="ORF">DesfrDRAFT_3734</name>
</gene>
<evidence type="ECO:0000256" key="3">
    <source>
        <dbReference type="ARBA" id="ARBA00023239"/>
    </source>
</evidence>
<dbReference type="Proteomes" id="UP000006250">
    <property type="component" value="Unassembled WGS sequence"/>
</dbReference>
<dbReference type="SUPFAM" id="SSF53850">
    <property type="entry name" value="Periplasmic binding protein-like II"/>
    <property type="match status" value="1"/>
</dbReference>
<dbReference type="OrthoDB" id="9810112at2"/>
<comment type="caution">
    <text evidence="5">The sequence shown here is derived from an EMBL/GenBank/DDBJ whole genome shotgun (WGS) entry which is preliminary data.</text>
</comment>
<dbReference type="Gene3D" id="3.40.190.10">
    <property type="entry name" value="Periplasmic binding protein-like II"/>
    <property type="match status" value="2"/>
</dbReference>
<dbReference type="InterPro" id="IPR030868">
    <property type="entry name" value="MqnA"/>
</dbReference>
<dbReference type="HAMAP" id="MF_00995">
    <property type="entry name" value="MqnA"/>
    <property type="match status" value="1"/>
</dbReference>
<reference evidence="5 6" key="1">
    <citation type="submission" date="2010-08" db="EMBL/GenBank/DDBJ databases">
        <title>The draft genome of Desulfovibrio fructosovorans JJ.</title>
        <authorList>
            <consortium name="US DOE Joint Genome Institute (JGI-PGF)"/>
            <person name="Lucas S."/>
            <person name="Copeland A."/>
            <person name="Lapidus A."/>
            <person name="Cheng J.-F."/>
            <person name="Bruce D."/>
            <person name="Goodwin L."/>
            <person name="Pitluck S."/>
            <person name="Land M.L."/>
            <person name="Hauser L."/>
            <person name="Chang Y.-J."/>
            <person name="Jeffries C."/>
            <person name="Wall J.D."/>
            <person name="Stahl D.A."/>
            <person name="Arkin A.P."/>
            <person name="Dehal P."/>
            <person name="Stolyar S.M."/>
            <person name="Hazen T.C."/>
            <person name="Woyke T.J."/>
        </authorList>
    </citation>
    <scope>NUCLEOTIDE SEQUENCE [LARGE SCALE GENOMIC DNA]</scope>
    <source>
        <strain evidence="5 6">JJ</strain>
    </source>
</reference>
<protein>
    <recommendedName>
        <fullName evidence="4">Chorismate dehydratase</fullName>
        <ecNumber evidence="4">4.2.1.151</ecNumber>
    </recommendedName>
    <alternativeName>
        <fullName evidence="4">Menaquinone biosynthetic enzyme MqnA</fullName>
    </alternativeName>
</protein>
<dbReference type="GO" id="GO:0016836">
    <property type="term" value="F:hydro-lyase activity"/>
    <property type="evidence" value="ECO:0007669"/>
    <property type="project" value="UniProtKB-UniRule"/>
</dbReference>
<dbReference type="EC" id="4.2.1.151" evidence="4"/>
<evidence type="ECO:0000256" key="2">
    <source>
        <dbReference type="ARBA" id="ARBA00022428"/>
    </source>
</evidence>
<comment type="pathway">
    <text evidence="1 4">Quinol/quinone metabolism; menaquinone biosynthesis.</text>
</comment>
<dbReference type="GO" id="GO:0009234">
    <property type="term" value="P:menaquinone biosynthetic process"/>
    <property type="evidence" value="ECO:0007669"/>
    <property type="project" value="UniProtKB-UniRule"/>
</dbReference>
<comment type="similarity">
    <text evidence="4">Belongs to the MqnA/MqnD family. MqnA subfamily.</text>
</comment>
<dbReference type="CDD" id="cd13634">
    <property type="entry name" value="PBP2_Sco4506"/>
    <property type="match status" value="1"/>
</dbReference>
<evidence type="ECO:0000256" key="1">
    <source>
        <dbReference type="ARBA" id="ARBA00004863"/>
    </source>
</evidence>
<dbReference type="PANTHER" id="PTHR37690:SF1">
    <property type="entry name" value="CHORISMATE DEHYDRATASE"/>
    <property type="match status" value="1"/>
</dbReference>
<evidence type="ECO:0000256" key="4">
    <source>
        <dbReference type="HAMAP-Rule" id="MF_00995"/>
    </source>
</evidence>